<dbReference type="InterPro" id="IPR000740">
    <property type="entry name" value="GrpE"/>
</dbReference>
<dbReference type="GO" id="GO:0051082">
    <property type="term" value="F:unfolded protein binding"/>
    <property type="evidence" value="ECO:0007669"/>
    <property type="project" value="TreeGrafter"/>
</dbReference>
<dbReference type="GO" id="GO:0051087">
    <property type="term" value="F:protein-folding chaperone binding"/>
    <property type="evidence" value="ECO:0007669"/>
    <property type="project" value="InterPro"/>
</dbReference>
<accession>A0A0F9IQH8</accession>
<gene>
    <name evidence="5" type="ORF">LCGC14_1914900</name>
</gene>
<dbReference type="PANTHER" id="PTHR21237:SF23">
    <property type="entry name" value="GRPE PROTEIN HOMOLOG, MITOCHONDRIAL"/>
    <property type="match status" value="1"/>
</dbReference>
<sequence>MSRKESKKHEPVDAPQGDVPADDVAQGEVAQGDVARTEPPQFDQAAADQMAADIAAAREPTAEVEQPDPMTALREQLQAAEDRALRSRAELENYRKRIARQMDEERRYANLPLLRDLLPVMDNLDRAIEAAEKKAEKKHDVSGLLEGVKM</sequence>
<evidence type="ECO:0000256" key="2">
    <source>
        <dbReference type="ARBA" id="ARBA00023186"/>
    </source>
</evidence>
<evidence type="ECO:0000256" key="3">
    <source>
        <dbReference type="SAM" id="Coils"/>
    </source>
</evidence>
<proteinExistence type="inferred from homology"/>
<name>A0A0F9IQH8_9ZZZZ</name>
<dbReference type="GO" id="GO:0006457">
    <property type="term" value="P:protein folding"/>
    <property type="evidence" value="ECO:0007669"/>
    <property type="project" value="InterPro"/>
</dbReference>
<evidence type="ECO:0008006" key="6">
    <source>
        <dbReference type="Google" id="ProtNLM"/>
    </source>
</evidence>
<comment type="similarity">
    <text evidence="1">Belongs to the GrpE family.</text>
</comment>
<reference evidence="5" key="1">
    <citation type="journal article" date="2015" name="Nature">
        <title>Complex archaea that bridge the gap between prokaryotes and eukaryotes.</title>
        <authorList>
            <person name="Spang A."/>
            <person name="Saw J.H."/>
            <person name="Jorgensen S.L."/>
            <person name="Zaremba-Niedzwiedzka K."/>
            <person name="Martijn J."/>
            <person name="Lind A.E."/>
            <person name="van Eijk R."/>
            <person name="Schleper C."/>
            <person name="Guy L."/>
            <person name="Ettema T.J."/>
        </authorList>
    </citation>
    <scope>NUCLEOTIDE SEQUENCE</scope>
</reference>
<feature type="coiled-coil region" evidence="3">
    <location>
        <begin position="70"/>
        <end position="141"/>
    </location>
</feature>
<feature type="compositionally biased region" description="Low complexity" evidence="4">
    <location>
        <begin position="41"/>
        <end position="57"/>
    </location>
</feature>
<evidence type="ECO:0000313" key="5">
    <source>
        <dbReference type="EMBL" id="KKL89422.1"/>
    </source>
</evidence>
<evidence type="ECO:0000256" key="1">
    <source>
        <dbReference type="ARBA" id="ARBA00009054"/>
    </source>
</evidence>
<dbReference type="GO" id="GO:0000774">
    <property type="term" value="F:adenyl-nucleotide exchange factor activity"/>
    <property type="evidence" value="ECO:0007669"/>
    <property type="project" value="InterPro"/>
</dbReference>
<dbReference type="PRINTS" id="PR00773">
    <property type="entry name" value="GRPEPROTEIN"/>
</dbReference>
<comment type="caution">
    <text evidence="5">The sequence shown here is derived from an EMBL/GenBank/DDBJ whole genome shotgun (WGS) entry which is preliminary data.</text>
</comment>
<dbReference type="Gene3D" id="3.90.20.20">
    <property type="match status" value="1"/>
</dbReference>
<organism evidence="5">
    <name type="scientific">marine sediment metagenome</name>
    <dbReference type="NCBI Taxonomy" id="412755"/>
    <lineage>
        <taxon>unclassified sequences</taxon>
        <taxon>metagenomes</taxon>
        <taxon>ecological metagenomes</taxon>
    </lineage>
</organism>
<evidence type="ECO:0000256" key="4">
    <source>
        <dbReference type="SAM" id="MobiDB-lite"/>
    </source>
</evidence>
<dbReference type="PANTHER" id="PTHR21237">
    <property type="entry name" value="GRPE PROTEIN"/>
    <property type="match status" value="1"/>
</dbReference>
<dbReference type="EMBL" id="LAZR01020291">
    <property type="protein sequence ID" value="KKL89422.1"/>
    <property type="molecule type" value="Genomic_DNA"/>
</dbReference>
<keyword evidence="2" id="KW-0143">Chaperone</keyword>
<dbReference type="SUPFAM" id="SSF58014">
    <property type="entry name" value="Coiled-coil domain of nucleotide exchange factor GrpE"/>
    <property type="match status" value="1"/>
</dbReference>
<keyword evidence="3" id="KW-0175">Coiled coil</keyword>
<dbReference type="GO" id="GO:0042803">
    <property type="term" value="F:protein homodimerization activity"/>
    <property type="evidence" value="ECO:0007669"/>
    <property type="project" value="InterPro"/>
</dbReference>
<feature type="region of interest" description="Disordered" evidence="4">
    <location>
        <begin position="1"/>
        <end position="68"/>
    </location>
</feature>
<dbReference type="InterPro" id="IPR013805">
    <property type="entry name" value="GrpE_CC"/>
</dbReference>
<dbReference type="AlphaFoldDB" id="A0A0F9IQH8"/>
<protein>
    <recommendedName>
        <fullName evidence="6">Nucleotide exchange factor GrpE</fullName>
    </recommendedName>
</protein>
<dbReference type="Pfam" id="PF01025">
    <property type="entry name" value="GrpE"/>
    <property type="match status" value="1"/>
</dbReference>
<feature type="non-terminal residue" evidence="5">
    <location>
        <position position="150"/>
    </location>
</feature>